<dbReference type="InterPro" id="IPR005122">
    <property type="entry name" value="Uracil-DNA_glycosylase-like"/>
</dbReference>
<dbReference type="AlphaFoldDB" id="A0A1X1WAQ0"/>
<comment type="caution">
    <text evidence="2">The sequence shown here is derived from an EMBL/GenBank/DDBJ whole genome shotgun (WGS) entry which is preliminary data.</text>
</comment>
<evidence type="ECO:0000313" key="3">
    <source>
        <dbReference type="Proteomes" id="UP000193622"/>
    </source>
</evidence>
<reference evidence="2 3" key="1">
    <citation type="submission" date="2016-01" db="EMBL/GenBank/DDBJ databases">
        <title>The new phylogeny of the genus Mycobacterium.</title>
        <authorList>
            <person name="Tarcisio F."/>
            <person name="Conor M."/>
            <person name="Antonella G."/>
            <person name="Elisabetta G."/>
            <person name="Giulia F.S."/>
            <person name="Sara T."/>
            <person name="Anna F."/>
            <person name="Clotilde B."/>
            <person name="Roberto B."/>
            <person name="Veronica D.S."/>
            <person name="Fabio R."/>
            <person name="Monica P."/>
            <person name="Olivier J."/>
            <person name="Enrico T."/>
            <person name="Nicola S."/>
        </authorList>
    </citation>
    <scope>NUCLEOTIDE SEQUENCE [LARGE SCALE GENOMIC DNA]</scope>
    <source>
        <strain evidence="2 3">DSM 45541</strain>
    </source>
</reference>
<dbReference type="InterPro" id="IPR026353">
    <property type="entry name" value="Hypoxan-DNA_Glyclase"/>
</dbReference>
<dbReference type="NCBIfam" id="TIGR04274">
    <property type="entry name" value="hypoxanDNAglyco"/>
    <property type="match status" value="1"/>
</dbReference>
<dbReference type="SMART" id="SM00987">
    <property type="entry name" value="UreE_C"/>
    <property type="match status" value="1"/>
</dbReference>
<dbReference type="SUPFAM" id="SSF52141">
    <property type="entry name" value="Uracil-DNA glycosylase-like"/>
    <property type="match status" value="1"/>
</dbReference>
<evidence type="ECO:0000259" key="1">
    <source>
        <dbReference type="SMART" id="SM00986"/>
    </source>
</evidence>
<dbReference type="Proteomes" id="UP000193622">
    <property type="component" value="Unassembled WGS sequence"/>
</dbReference>
<gene>
    <name evidence="2" type="ORF">AWC12_24950</name>
</gene>
<dbReference type="EMBL" id="LQPC01000050">
    <property type="protein sequence ID" value="ORV83634.1"/>
    <property type="molecule type" value="Genomic_DNA"/>
</dbReference>
<protein>
    <submittedName>
        <fullName evidence="2">DNA-deoxyinosine glycosylase</fullName>
    </submittedName>
</protein>
<dbReference type="RefSeq" id="WP_085177645.1">
    <property type="nucleotide sequence ID" value="NZ_LQPC01000050.1"/>
</dbReference>
<organism evidence="2 3">
    <name type="scientific">Mycolicibacterium iranicum</name>
    <name type="common">Mycobacterium iranicum</name>
    <dbReference type="NCBI Taxonomy" id="912594"/>
    <lineage>
        <taxon>Bacteria</taxon>
        <taxon>Bacillati</taxon>
        <taxon>Actinomycetota</taxon>
        <taxon>Actinomycetes</taxon>
        <taxon>Mycobacteriales</taxon>
        <taxon>Mycobacteriaceae</taxon>
        <taxon>Mycolicibacterium</taxon>
    </lineage>
</organism>
<evidence type="ECO:0000313" key="2">
    <source>
        <dbReference type="EMBL" id="ORV83634.1"/>
    </source>
</evidence>
<feature type="domain" description="Uracil-DNA glycosylase-like" evidence="1">
    <location>
        <begin position="10"/>
        <end position="162"/>
    </location>
</feature>
<dbReference type="InterPro" id="IPR036895">
    <property type="entry name" value="Uracil-DNA_glycosylase-like_sf"/>
</dbReference>
<dbReference type="Gene3D" id="3.40.470.10">
    <property type="entry name" value="Uracil-DNA glycosylase-like domain"/>
    <property type="match status" value="1"/>
</dbReference>
<dbReference type="Pfam" id="PF03167">
    <property type="entry name" value="UDG"/>
    <property type="match status" value="1"/>
</dbReference>
<dbReference type="SMART" id="SM00986">
    <property type="entry name" value="UDG"/>
    <property type="match status" value="1"/>
</dbReference>
<name>A0A1X1WAQ0_MYCIR</name>
<accession>A0A1X1WAQ0</accession>
<dbReference type="CDD" id="cd10032">
    <property type="entry name" value="UDG-F6_HDG"/>
    <property type="match status" value="1"/>
</dbReference>
<sequence length="167" mass="18553">MTSPMLESFPPLVAPGARILILGNMPGVASLQAQRYYAYERNAFWRLTAALFGFDAAAPYDDRVTALTAAEVAVWDVLKHCRRIGSLDSAVEPDSMVANDFERLFAAYPTITHVYFNGAAAEKNYRRLVTAPARLEYTRLPSTSPAQTMSFDAKLAAWRRITTEART</sequence>
<proteinExistence type="predicted"/>